<evidence type="ECO:0000256" key="3">
    <source>
        <dbReference type="SAM" id="MobiDB-lite"/>
    </source>
</evidence>
<feature type="region of interest" description="Disordered" evidence="3">
    <location>
        <begin position="133"/>
        <end position="156"/>
    </location>
</feature>
<evidence type="ECO:0000256" key="1">
    <source>
        <dbReference type="PROSITE-ProRule" id="PRU00285"/>
    </source>
</evidence>
<dbReference type="InterPro" id="IPR008978">
    <property type="entry name" value="HSP20-like_chaperone"/>
</dbReference>
<gene>
    <name evidence="5" type="ORF">AVDCRST_MAG87-2396</name>
</gene>
<dbReference type="Pfam" id="PF00011">
    <property type="entry name" value="HSP20"/>
    <property type="match status" value="1"/>
</dbReference>
<dbReference type="InterPro" id="IPR031107">
    <property type="entry name" value="Small_HSP"/>
</dbReference>
<dbReference type="Gene3D" id="2.60.40.790">
    <property type="match status" value="1"/>
</dbReference>
<accession>A0A6J4V9A4</accession>
<dbReference type="CDD" id="cd06464">
    <property type="entry name" value="ACD_sHsps-like"/>
    <property type="match status" value="1"/>
</dbReference>
<organism evidence="5">
    <name type="scientific">uncultured Thermomicrobiales bacterium</name>
    <dbReference type="NCBI Taxonomy" id="1645740"/>
    <lineage>
        <taxon>Bacteria</taxon>
        <taxon>Pseudomonadati</taxon>
        <taxon>Thermomicrobiota</taxon>
        <taxon>Thermomicrobia</taxon>
        <taxon>Thermomicrobiales</taxon>
        <taxon>environmental samples</taxon>
    </lineage>
</organism>
<dbReference type="PROSITE" id="PS01031">
    <property type="entry name" value="SHSP"/>
    <property type="match status" value="1"/>
</dbReference>
<evidence type="ECO:0000256" key="2">
    <source>
        <dbReference type="RuleBase" id="RU003616"/>
    </source>
</evidence>
<dbReference type="PANTHER" id="PTHR11527">
    <property type="entry name" value="HEAT-SHOCK PROTEIN 20 FAMILY MEMBER"/>
    <property type="match status" value="1"/>
</dbReference>
<dbReference type="EMBL" id="CADCWJ010000529">
    <property type="protein sequence ID" value="CAA9570857.1"/>
    <property type="molecule type" value="Genomic_DNA"/>
</dbReference>
<comment type="similarity">
    <text evidence="1 2">Belongs to the small heat shock protein (HSP20) family.</text>
</comment>
<feature type="domain" description="SHSP" evidence="4">
    <location>
        <begin position="30"/>
        <end position="142"/>
    </location>
</feature>
<protein>
    <recommendedName>
        <fullName evidence="4">SHSP domain-containing protein</fullName>
    </recommendedName>
</protein>
<sequence length="156" mass="17619">MIVVRRGRPRELVRRSSEIDELYRAMMSSRSHTEWRPPLDVYQTAGTIEIVAEIAGLDRQQIEVMIEGDTISIRGQRADPAACEQRSFHQARIVYGAFALDVHVPVAVEGERATASYENGFLRISIPRNQPRTIRSTSVPVEPGQHVDGSHDRRNT</sequence>
<evidence type="ECO:0000313" key="5">
    <source>
        <dbReference type="EMBL" id="CAA9570857.1"/>
    </source>
</evidence>
<dbReference type="InterPro" id="IPR002068">
    <property type="entry name" value="A-crystallin/Hsp20_dom"/>
</dbReference>
<dbReference type="SUPFAM" id="SSF49764">
    <property type="entry name" value="HSP20-like chaperones"/>
    <property type="match status" value="1"/>
</dbReference>
<evidence type="ECO:0000259" key="4">
    <source>
        <dbReference type="PROSITE" id="PS01031"/>
    </source>
</evidence>
<dbReference type="AlphaFoldDB" id="A0A6J4V9A4"/>
<reference evidence="5" key="1">
    <citation type="submission" date="2020-02" db="EMBL/GenBank/DDBJ databases">
        <authorList>
            <person name="Meier V. D."/>
        </authorList>
    </citation>
    <scope>NUCLEOTIDE SEQUENCE</scope>
    <source>
        <strain evidence="5">AVDCRST_MAG87</strain>
    </source>
</reference>
<proteinExistence type="inferred from homology"/>
<name>A0A6J4V9A4_9BACT</name>